<protein>
    <recommendedName>
        <fullName evidence="4">Transmembrane protein</fullName>
    </recommendedName>
</protein>
<reference evidence="2 3" key="1">
    <citation type="submission" date="2015-12" db="EMBL/GenBank/DDBJ databases">
        <title>The genome of Folsomia candida.</title>
        <authorList>
            <person name="Faddeeva A."/>
            <person name="Derks M.F."/>
            <person name="Anvar Y."/>
            <person name="Smit S."/>
            <person name="Van Straalen N."/>
            <person name="Roelofs D."/>
        </authorList>
    </citation>
    <scope>NUCLEOTIDE SEQUENCE [LARGE SCALE GENOMIC DNA]</scope>
    <source>
        <strain evidence="2 3">VU population</strain>
        <tissue evidence="2">Whole body</tissue>
    </source>
</reference>
<gene>
    <name evidence="2" type="ORF">Fcan01_00806</name>
</gene>
<dbReference type="EMBL" id="LNIX01000001">
    <property type="protein sequence ID" value="OXA62863.1"/>
    <property type="molecule type" value="Genomic_DNA"/>
</dbReference>
<organism evidence="2 3">
    <name type="scientific">Folsomia candida</name>
    <name type="common">Springtail</name>
    <dbReference type="NCBI Taxonomy" id="158441"/>
    <lineage>
        <taxon>Eukaryota</taxon>
        <taxon>Metazoa</taxon>
        <taxon>Ecdysozoa</taxon>
        <taxon>Arthropoda</taxon>
        <taxon>Hexapoda</taxon>
        <taxon>Collembola</taxon>
        <taxon>Entomobryomorpha</taxon>
        <taxon>Isotomoidea</taxon>
        <taxon>Isotomidae</taxon>
        <taxon>Proisotominae</taxon>
        <taxon>Folsomia</taxon>
    </lineage>
</organism>
<feature type="transmembrane region" description="Helical" evidence="1">
    <location>
        <begin position="238"/>
        <end position="259"/>
    </location>
</feature>
<evidence type="ECO:0000256" key="1">
    <source>
        <dbReference type="SAM" id="Phobius"/>
    </source>
</evidence>
<accession>A0A226EZ59</accession>
<evidence type="ECO:0000313" key="3">
    <source>
        <dbReference type="Proteomes" id="UP000198287"/>
    </source>
</evidence>
<dbReference type="AlphaFoldDB" id="A0A226EZ59"/>
<keyword evidence="1" id="KW-0812">Transmembrane</keyword>
<proteinExistence type="predicted"/>
<dbReference type="Proteomes" id="UP000198287">
    <property type="component" value="Unassembled WGS sequence"/>
</dbReference>
<name>A0A226EZ59_FOLCA</name>
<comment type="caution">
    <text evidence="2">The sequence shown here is derived from an EMBL/GenBank/DDBJ whole genome shotgun (WGS) entry which is preliminary data.</text>
</comment>
<evidence type="ECO:0000313" key="2">
    <source>
        <dbReference type="EMBL" id="OXA62863.1"/>
    </source>
</evidence>
<feature type="transmembrane region" description="Helical" evidence="1">
    <location>
        <begin position="300"/>
        <end position="318"/>
    </location>
</feature>
<feature type="transmembrane region" description="Helical" evidence="1">
    <location>
        <begin position="89"/>
        <end position="113"/>
    </location>
</feature>
<keyword evidence="3" id="KW-1185">Reference proteome</keyword>
<sequence length="423" mass="48139">MLDSIGHDFQGSLSQDDHISYDRMRRRSSIYCELSVPPSSAEPSISKLEDPPSVTFFYKILELSCKAKIIPFNWNATLRRFSSVGATDLWGHGLINLHSVIMYSVTIFSFFRLVTNVGKERDAFPLMMKIVNVSWLLASIQISVIFLQNWFLRGDVMQYGNAILDKISIEGKFYDSKALWTGIVLLLLNPLPHGMVAMHTPCAPNLISSIVLNCSSIGDHDHAKFGVTKLLILGCWELYFMTVIFTVAFITWAFVYLGVSLAAQEMNDMRLNDIPFEEGVPTYIELKRVTNLLNVAFKPYLSTFSIIIMAICSILLFGSIRLWDVDFRAVTVFPFCAVRCGHETFSQILMTGQMRFASDRLKHYWAGRMQGRGPWERKMFACWSKSGVKVKAGIFFTFSRWVVIICVNNFIDQTLNLLVSVER</sequence>
<evidence type="ECO:0008006" key="4">
    <source>
        <dbReference type="Google" id="ProtNLM"/>
    </source>
</evidence>
<feature type="transmembrane region" description="Helical" evidence="1">
    <location>
        <begin position="133"/>
        <end position="152"/>
    </location>
</feature>
<keyword evidence="1" id="KW-1133">Transmembrane helix</keyword>
<keyword evidence="1" id="KW-0472">Membrane</keyword>